<dbReference type="Proteomes" id="UP000435112">
    <property type="component" value="Unassembled WGS sequence"/>
</dbReference>
<feature type="region of interest" description="Disordered" evidence="1">
    <location>
        <begin position="1"/>
        <end position="35"/>
    </location>
</feature>
<gene>
    <name evidence="2" type="ORF">PR002_g17869</name>
</gene>
<comment type="caution">
    <text evidence="2">The sequence shown here is derived from an EMBL/GenBank/DDBJ whole genome shotgun (WGS) entry which is preliminary data.</text>
</comment>
<reference evidence="2 3" key="1">
    <citation type="submission" date="2018-09" db="EMBL/GenBank/DDBJ databases">
        <title>Genomic investigation of the strawberry pathogen Phytophthora fragariae indicates pathogenicity is determined by transcriptional variation in three key races.</title>
        <authorList>
            <person name="Adams T.M."/>
            <person name="Armitage A.D."/>
            <person name="Sobczyk M.K."/>
            <person name="Bates H.J."/>
            <person name="Dunwell J.M."/>
            <person name="Nellist C.F."/>
            <person name="Harrison R.J."/>
        </authorList>
    </citation>
    <scope>NUCLEOTIDE SEQUENCE [LARGE SCALE GENOMIC DNA]</scope>
    <source>
        <strain evidence="2 3">SCRP324</strain>
    </source>
</reference>
<dbReference type="OrthoDB" id="123256at2759"/>
<evidence type="ECO:0000313" key="2">
    <source>
        <dbReference type="EMBL" id="KAE9001599.1"/>
    </source>
</evidence>
<dbReference type="AlphaFoldDB" id="A0A6A3K356"/>
<organism evidence="2 3">
    <name type="scientific">Phytophthora rubi</name>
    <dbReference type="NCBI Taxonomy" id="129364"/>
    <lineage>
        <taxon>Eukaryota</taxon>
        <taxon>Sar</taxon>
        <taxon>Stramenopiles</taxon>
        <taxon>Oomycota</taxon>
        <taxon>Peronosporomycetes</taxon>
        <taxon>Peronosporales</taxon>
        <taxon>Peronosporaceae</taxon>
        <taxon>Phytophthora</taxon>
    </lineage>
</organism>
<dbReference type="EMBL" id="QXFU01001477">
    <property type="protein sequence ID" value="KAE9001599.1"/>
    <property type="molecule type" value="Genomic_DNA"/>
</dbReference>
<evidence type="ECO:0000313" key="3">
    <source>
        <dbReference type="Proteomes" id="UP000435112"/>
    </source>
</evidence>
<accession>A0A6A3K356</accession>
<protein>
    <submittedName>
        <fullName evidence="2">Uncharacterized protein</fullName>
    </submittedName>
</protein>
<evidence type="ECO:0000256" key="1">
    <source>
        <dbReference type="SAM" id="MobiDB-lite"/>
    </source>
</evidence>
<feature type="region of interest" description="Disordered" evidence="1">
    <location>
        <begin position="53"/>
        <end position="83"/>
    </location>
</feature>
<feature type="compositionally biased region" description="Polar residues" evidence="1">
    <location>
        <begin position="12"/>
        <end position="31"/>
    </location>
</feature>
<proteinExistence type="predicted"/>
<sequence length="157" mass="17232">MDSCVVKVADTSVANDVAPSSQPTDGDTLNSDVEGDVDSEDWYTEMEVVAGIVDEGDVGQPRPELQVEGAEEEDLSEGSDGGLDGEVLLARQKRHAKRQLERERLAAAKAKLSRDWSMTTANWDTLTTEEMEALALDHEALKKLRADGWNFGTFDIY</sequence>
<name>A0A6A3K356_9STRA</name>